<sequence length="319" mass="34817">MAGGKGPCELAEGDVRRLPLTVLVSNDPRNRTEASAEQENIGEPDSNEGEGQEVACTNIVLATQGSQVVVGLPSRSKEADNWGEDDEFEYVGVDDEKEKYKDLVLDDEAVDPDYDPSSDEDNDGLAIDDEESCESIKKLSYKHNCASTAGMDNNCMATNSWMALEEILGRWEDSFDAAYNFKAELERVCNYTISVCRSSPSRSITSGVTETSPITRSRARALNLDVAAPIKIKKTTRGKGQVNKIPQAPLMALLHPYSVSPAADSILRSSMFVPLAASCTRDMGLTETHQCGYAWTMKKPSHPSSLRLAPSHDPYSALR</sequence>
<protein>
    <submittedName>
        <fullName evidence="2">Uncharacterized protein</fullName>
    </submittedName>
</protein>
<proteinExistence type="predicted"/>
<name>A0A6G1ERY3_9ORYZ</name>
<gene>
    <name evidence="2" type="ORF">E2562_032724</name>
</gene>
<dbReference type="Proteomes" id="UP000479710">
    <property type="component" value="Unassembled WGS sequence"/>
</dbReference>
<feature type="region of interest" description="Disordered" evidence="1">
    <location>
        <begin position="299"/>
        <end position="319"/>
    </location>
</feature>
<evidence type="ECO:0000313" key="3">
    <source>
        <dbReference type="Proteomes" id="UP000479710"/>
    </source>
</evidence>
<evidence type="ECO:0000256" key="1">
    <source>
        <dbReference type="SAM" id="MobiDB-lite"/>
    </source>
</evidence>
<feature type="region of interest" description="Disordered" evidence="1">
    <location>
        <begin position="106"/>
        <end position="127"/>
    </location>
</feature>
<dbReference type="EMBL" id="SPHZ02000003">
    <property type="protein sequence ID" value="KAF0927418.1"/>
    <property type="molecule type" value="Genomic_DNA"/>
</dbReference>
<dbReference type="AlphaFoldDB" id="A0A6G1ERY3"/>
<comment type="caution">
    <text evidence="2">The sequence shown here is derived from an EMBL/GenBank/DDBJ whole genome shotgun (WGS) entry which is preliminary data.</text>
</comment>
<evidence type="ECO:0000313" key="2">
    <source>
        <dbReference type="EMBL" id="KAF0927418.1"/>
    </source>
</evidence>
<dbReference type="OrthoDB" id="683469at2759"/>
<reference evidence="2 3" key="1">
    <citation type="submission" date="2019-11" db="EMBL/GenBank/DDBJ databases">
        <title>Whole genome sequence of Oryza granulata.</title>
        <authorList>
            <person name="Li W."/>
        </authorList>
    </citation>
    <scope>NUCLEOTIDE SEQUENCE [LARGE SCALE GENOMIC DNA]</scope>
    <source>
        <strain evidence="3">cv. Menghai</strain>
        <tissue evidence="2">Leaf</tissue>
    </source>
</reference>
<feature type="region of interest" description="Disordered" evidence="1">
    <location>
        <begin position="16"/>
        <end position="52"/>
    </location>
</feature>
<organism evidence="2 3">
    <name type="scientific">Oryza meyeriana var. granulata</name>
    <dbReference type="NCBI Taxonomy" id="110450"/>
    <lineage>
        <taxon>Eukaryota</taxon>
        <taxon>Viridiplantae</taxon>
        <taxon>Streptophyta</taxon>
        <taxon>Embryophyta</taxon>
        <taxon>Tracheophyta</taxon>
        <taxon>Spermatophyta</taxon>
        <taxon>Magnoliopsida</taxon>
        <taxon>Liliopsida</taxon>
        <taxon>Poales</taxon>
        <taxon>Poaceae</taxon>
        <taxon>BOP clade</taxon>
        <taxon>Oryzoideae</taxon>
        <taxon>Oryzeae</taxon>
        <taxon>Oryzinae</taxon>
        <taxon>Oryza</taxon>
        <taxon>Oryza meyeriana</taxon>
    </lineage>
</organism>
<feature type="compositionally biased region" description="Acidic residues" evidence="1">
    <location>
        <begin position="40"/>
        <end position="51"/>
    </location>
</feature>
<accession>A0A6G1ERY3</accession>
<keyword evidence="3" id="KW-1185">Reference proteome</keyword>